<evidence type="ECO:0000313" key="8">
    <source>
        <dbReference type="Proteomes" id="UP000244962"/>
    </source>
</evidence>
<evidence type="ECO:0000256" key="3">
    <source>
        <dbReference type="ARBA" id="ARBA00023027"/>
    </source>
</evidence>
<dbReference type="KEGG" id="myl:C3E77_00815"/>
<dbReference type="InterPro" id="IPR006139">
    <property type="entry name" value="D-isomer_2_OHA_DH_cat_dom"/>
</dbReference>
<dbReference type="GO" id="GO:0030267">
    <property type="term" value="F:glyoxylate reductase (NADPH) activity"/>
    <property type="evidence" value="ECO:0007669"/>
    <property type="project" value="TreeGrafter"/>
</dbReference>
<dbReference type="GO" id="GO:0051287">
    <property type="term" value="F:NAD binding"/>
    <property type="evidence" value="ECO:0007669"/>
    <property type="project" value="InterPro"/>
</dbReference>
<evidence type="ECO:0000259" key="5">
    <source>
        <dbReference type="Pfam" id="PF00389"/>
    </source>
</evidence>
<comment type="caution">
    <text evidence="7">The sequence shown here is derived from an EMBL/GenBank/DDBJ whole genome shotgun (WGS) entry which is preliminary data.</text>
</comment>
<dbReference type="PANTHER" id="PTHR10996:SF178">
    <property type="entry name" value="2-HYDROXYACID DEHYDROGENASE YGL185C-RELATED"/>
    <property type="match status" value="1"/>
</dbReference>
<evidence type="ECO:0000313" key="7">
    <source>
        <dbReference type="EMBL" id="PWC06874.1"/>
    </source>
</evidence>
<accession>A0A2U1TDC6</accession>
<evidence type="ECO:0000256" key="1">
    <source>
        <dbReference type="ARBA" id="ARBA00005854"/>
    </source>
</evidence>
<dbReference type="EMBL" id="QEFB01000009">
    <property type="protein sequence ID" value="PWC06874.1"/>
    <property type="molecule type" value="Genomic_DNA"/>
</dbReference>
<dbReference type="AlphaFoldDB" id="A0A2U1TDC6"/>
<feature type="domain" description="D-isomer specific 2-hydroxyacid dehydrogenase catalytic" evidence="5">
    <location>
        <begin position="52"/>
        <end position="303"/>
    </location>
</feature>
<evidence type="ECO:0000259" key="6">
    <source>
        <dbReference type="Pfam" id="PF02826"/>
    </source>
</evidence>
<sequence length="306" mass="32794">MTDPLLVSVPGKTLRKAIGDIDGVRFVEWDLSGPAPESSFDIVILPYMGSPETLQALQGVTTKLVQSQSIGYDGMDEVLPPGNVFANASSVHETSTAELTLALVLAAQRGIPDFVRAAEKGKWAPARHASVADRTVLLLGYGGVGKAIEDRLLPFEVNVVRVATHARSDERGEIHGIDELPELLPTADIVIVGVPLTDETTGLVNEEFLSVMPDGALLVNIARGAVADTDAILRHAESGRLRFALDVTDPEPLPDGHPLFALENVLISPHVGGASTAMMPRMAKLARRQIERMLRGEEPENVVLRS</sequence>
<dbReference type="InterPro" id="IPR036291">
    <property type="entry name" value="NAD(P)-bd_dom_sf"/>
</dbReference>
<dbReference type="CDD" id="cd12166">
    <property type="entry name" value="2-Hacid_dh_7"/>
    <property type="match status" value="1"/>
</dbReference>
<evidence type="ECO:0000256" key="4">
    <source>
        <dbReference type="RuleBase" id="RU003719"/>
    </source>
</evidence>
<dbReference type="FunFam" id="3.40.50.720:FF:000593">
    <property type="entry name" value="Dihydrofolate reductase"/>
    <property type="match status" value="1"/>
</dbReference>
<dbReference type="OrthoDB" id="4324715at2"/>
<organism evidence="7 8">
    <name type="scientific">Mycetocola zhujimingii</name>
    <dbReference type="NCBI Taxonomy" id="2079792"/>
    <lineage>
        <taxon>Bacteria</taxon>
        <taxon>Bacillati</taxon>
        <taxon>Actinomycetota</taxon>
        <taxon>Actinomycetes</taxon>
        <taxon>Micrococcales</taxon>
        <taxon>Microbacteriaceae</taxon>
        <taxon>Mycetocola</taxon>
    </lineage>
</organism>
<dbReference type="PANTHER" id="PTHR10996">
    <property type="entry name" value="2-HYDROXYACID DEHYDROGENASE-RELATED"/>
    <property type="match status" value="1"/>
</dbReference>
<keyword evidence="2 4" id="KW-0560">Oxidoreductase</keyword>
<name>A0A2U1TDC6_9MICO</name>
<dbReference type="SUPFAM" id="SSF52283">
    <property type="entry name" value="Formate/glycerate dehydrogenase catalytic domain-like"/>
    <property type="match status" value="1"/>
</dbReference>
<dbReference type="Pfam" id="PF00389">
    <property type="entry name" value="2-Hacid_dh"/>
    <property type="match status" value="1"/>
</dbReference>
<dbReference type="RefSeq" id="WP_108389913.1">
    <property type="nucleotide sequence ID" value="NZ_CP026949.1"/>
</dbReference>
<evidence type="ECO:0000256" key="2">
    <source>
        <dbReference type="ARBA" id="ARBA00023002"/>
    </source>
</evidence>
<proteinExistence type="inferred from homology"/>
<gene>
    <name evidence="7" type="ORF">DF223_09660</name>
</gene>
<comment type="similarity">
    <text evidence="1 4">Belongs to the D-isomer specific 2-hydroxyacid dehydrogenase family.</text>
</comment>
<dbReference type="GO" id="GO:0005829">
    <property type="term" value="C:cytosol"/>
    <property type="evidence" value="ECO:0007669"/>
    <property type="project" value="TreeGrafter"/>
</dbReference>
<dbReference type="InterPro" id="IPR006140">
    <property type="entry name" value="D-isomer_DH_NAD-bd"/>
</dbReference>
<protein>
    <submittedName>
        <fullName evidence="7">Hydroxyacid dehydrogenase</fullName>
    </submittedName>
</protein>
<feature type="domain" description="D-isomer specific 2-hydroxyacid dehydrogenase NAD-binding" evidence="6">
    <location>
        <begin position="101"/>
        <end position="272"/>
    </location>
</feature>
<keyword evidence="8" id="KW-1185">Reference proteome</keyword>
<dbReference type="Proteomes" id="UP000244962">
    <property type="component" value="Unassembled WGS sequence"/>
</dbReference>
<dbReference type="GO" id="GO:0016618">
    <property type="term" value="F:hydroxypyruvate reductase [NAD(P)H] activity"/>
    <property type="evidence" value="ECO:0007669"/>
    <property type="project" value="TreeGrafter"/>
</dbReference>
<dbReference type="SUPFAM" id="SSF51735">
    <property type="entry name" value="NAD(P)-binding Rossmann-fold domains"/>
    <property type="match status" value="1"/>
</dbReference>
<dbReference type="InterPro" id="IPR050223">
    <property type="entry name" value="D-isomer_2-hydroxyacid_DH"/>
</dbReference>
<keyword evidence="3" id="KW-0520">NAD</keyword>
<dbReference type="Pfam" id="PF02826">
    <property type="entry name" value="2-Hacid_dh_C"/>
    <property type="match status" value="1"/>
</dbReference>
<dbReference type="Gene3D" id="3.40.50.720">
    <property type="entry name" value="NAD(P)-binding Rossmann-like Domain"/>
    <property type="match status" value="2"/>
</dbReference>
<reference evidence="8" key="1">
    <citation type="submission" date="2018-04" db="EMBL/GenBank/DDBJ databases">
        <authorList>
            <person name="Liu S."/>
            <person name="Wang Z."/>
            <person name="Li J."/>
        </authorList>
    </citation>
    <scope>NUCLEOTIDE SEQUENCE [LARGE SCALE GENOMIC DNA]</scope>
    <source>
        <strain evidence="8">622</strain>
    </source>
</reference>